<organism evidence="1 2">
    <name type="scientific">Duganella guangzhouensis</name>
    <dbReference type="NCBI Taxonomy" id="2666084"/>
    <lineage>
        <taxon>Bacteria</taxon>
        <taxon>Pseudomonadati</taxon>
        <taxon>Pseudomonadota</taxon>
        <taxon>Betaproteobacteria</taxon>
        <taxon>Burkholderiales</taxon>
        <taxon>Oxalobacteraceae</taxon>
        <taxon>Telluria group</taxon>
        <taxon>Duganella</taxon>
    </lineage>
</organism>
<keyword evidence="2" id="KW-1185">Reference proteome</keyword>
<dbReference type="EMBL" id="WKJK01000008">
    <property type="protein sequence ID" value="MRW91733.1"/>
    <property type="molecule type" value="Genomic_DNA"/>
</dbReference>
<sequence>MQKSRTVMALANLLKLGMARSTAYAHLRKWLRYQQTLLVHPDMDLRYRYHGPALQHCGATLYMSCHYGAYPVLIKALADASPRRTIYCCMSTQSDQHAQLLQGVATLHNITIHFILGGMALLRGLRRAQAEGAPIFVLIDLPWGSPSPSDTRHAFLDGQILAKTALFTLAERMRLPHRLLFADIEADGHVITDLGALPQRDCLRALEQRIVAHPYYFDRLFDLHKFFRNQRTHHAYLMFKVGAARYILDVDRDRCFQLPPAVHALLRQSQRRDGNFEQFDEQGATGQSAIFQQNSRRIAW</sequence>
<comment type="caution">
    <text evidence="1">The sequence shown here is derived from an EMBL/GenBank/DDBJ whole genome shotgun (WGS) entry which is preliminary data.</text>
</comment>
<dbReference type="RefSeq" id="WP_154378407.1">
    <property type="nucleotide sequence ID" value="NZ_WKJK01000008.1"/>
</dbReference>
<dbReference type="Proteomes" id="UP000433309">
    <property type="component" value="Unassembled WGS sequence"/>
</dbReference>
<evidence type="ECO:0000313" key="2">
    <source>
        <dbReference type="Proteomes" id="UP000433309"/>
    </source>
</evidence>
<name>A0A6I2L1J1_9BURK</name>
<gene>
    <name evidence="1" type="ORF">GJ699_17200</name>
</gene>
<proteinExistence type="predicted"/>
<evidence type="ECO:0008006" key="3">
    <source>
        <dbReference type="Google" id="ProtNLM"/>
    </source>
</evidence>
<protein>
    <recommendedName>
        <fullName evidence="3">Lysophospholipid acyltransferase family protein</fullName>
    </recommendedName>
</protein>
<accession>A0A6I2L1J1</accession>
<evidence type="ECO:0000313" key="1">
    <source>
        <dbReference type="EMBL" id="MRW91733.1"/>
    </source>
</evidence>
<dbReference type="AlphaFoldDB" id="A0A6I2L1J1"/>
<reference evidence="1 2" key="1">
    <citation type="submission" date="2019-11" db="EMBL/GenBank/DDBJ databases">
        <title>Novel species isolated from a subtropical stream in China.</title>
        <authorList>
            <person name="Lu H."/>
        </authorList>
    </citation>
    <scope>NUCLEOTIDE SEQUENCE [LARGE SCALE GENOMIC DNA]</scope>
    <source>
        <strain evidence="1 2">FT80W</strain>
    </source>
</reference>